<protein>
    <recommendedName>
        <fullName evidence="4">Secreted protein</fullName>
    </recommendedName>
</protein>
<dbReference type="EMBL" id="JACCJZ010000013">
    <property type="protein sequence ID" value="NYZ62367.1"/>
    <property type="molecule type" value="Genomic_DNA"/>
</dbReference>
<accession>A0A7Z0QPE4</accession>
<dbReference type="Proteomes" id="UP000589896">
    <property type="component" value="Unassembled WGS sequence"/>
</dbReference>
<evidence type="ECO:0000313" key="2">
    <source>
        <dbReference type="EMBL" id="NYZ62367.1"/>
    </source>
</evidence>
<gene>
    <name evidence="2" type="ORF">H0E82_06270</name>
</gene>
<feature type="signal peptide" evidence="1">
    <location>
        <begin position="1"/>
        <end position="18"/>
    </location>
</feature>
<proteinExistence type="predicted"/>
<evidence type="ECO:0000256" key="1">
    <source>
        <dbReference type="SAM" id="SignalP"/>
    </source>
</evidence>
<evidence type="ECO:0000313" key="3">
    <source>
        <dbReference type="Proteomes" id="UP000589896"/>
    </source>
</evidence>
<dbReference type="AlphaFoldDB" id="A0A7Z0QPE4"/>
<keyword evidence="3" id="KW-1185">Reference proteome</keyword>
<keyword evidence="1" id="KW-0732">Signal</keyword>
<dbReference type="RefSeq" id="WP_180544588.1">
    <property type="nucleotide sequence ID" value="NZ_JACCJZ010000013.1"/>
</dbReference>
<feature type="chain" id="PRO_5031187073" description="Secreted protein" evidence="1">
    <location>
        <begin position="19"/>
        <end position="231"/>
    </location>
</feature>
<evidence type="ECO:0008006" key="4">
    <source>
        <dbReference type="Google" id="ProtNLM"/>
    </source>
</evidence>
<reference evidence="2 3" key="1">
    <citation type="submission" date="2020-07" db="EMBL/GenBank/DDBJ databases">
        <title>isolation of Luteimonas sp. SJ-16.</title>
        <authorList>
            <person name="Huang X.-X."/>
            <person name="Xu L."/>
            <person name="Sun J.-Q."/>
        </authorList>
    </citation>
    <scope>NUCLEOTIDE SEQUENCE [LARGE SCALE GENOMIC DNA]</scope>
    <source>
        <strain evidence="2 3">SJ-16</strain>
    </source>
</reference>
<dbReference type="PROSITE" id="PS51257">
    <property type="entry name" value="PROKAR_LIPOPROTEIN"/>
    <property type="match status" value="1"/>
</dbReference>
<sequence>MKPTLLRPTLLAVTLALAACGADEPADSARPAPANPTADAAAAAAAADAARERVPADEFLAALARHCGEAFAGRILANEPAPAPDAAPDPFEGKDLVMHVRGCSEKEAELRIPFHVGDDHSRTWILTRTERGLRLKHDHRLPDGSDDPVTMYGGDTRDAGTAQRQEFPVDAESIAMFEREGLAASVTNTWAMEIEPRQRFVYELARPGGRKFQVEFDLTKTVAAPPTPWGY</sequence>
<name>A0A7Z0QPE4_9GAMM</name>
<organism evidence="2 3">
    <name type="scientific">Luteimonas deserti</name>
    <dbReference type="NCBI Taxonomy" id="2752306"/>
    <lineage>
        <taxon>Bacteria</taxon>
        <taxon>Pseudomonadati</taxon>
        <taxon>Pseudomonadota</taxon>
        <taxon>Gammaproteobacteria</taxon>
        <taxon>Lysobacterales</taxon>
        <taxon>Lysobacteraceae</taxon>
        <taxon>Luteimonas</taxon>
    </lineage>
</organism>
<comment type="caution">
    <text evidence="2">The sequence shown here is derived from an EMBL/GenBank/DDBJ whole genome shotgun (WGS) entry which is preliminary data.</text>
</comment>